<evidence type="ECO:0000313" key="7">
    <source>
        <dbReference type="Proteomes" id="UP000630445"/>
    </source>
</evidence>
<accession>A0A8H6UHP6</accession>
<name>A0A8H6UHP6_9EURO</name>
<feature type="chain" id="PRO_5034156937" description="LysM domain-containing protein" evidence="4">
    <location>
        <begin position="19"/>
        <end position="275"/>
    </location>
</feature>
<dbReference type="CDD" id="cd00118">
    <property type="entry name" value="LysM"/>
    <property type="match status" value="3"/>
</dbReference>
<evidence type="ECO:0000313" key="6">
    <source>
        <dbReference type="EMBL" id="KAF7126017.1"/>
    </source>
</evidence>
<feature type="signal peptide" evidence="4">
    <location>
        <begin position="1"/>
        <end position="18"/>
    </location>
</feature>
<protein>
    <recommendedName>
        <fullName evidence="5">LysM domain-containing protein</fullName>
    </recommendedName>
</protein>
<reference evidence="6" key="1">
    <citation type="submission" date="2020-06" db="EMBL/GenBank/DDBJ databases">
        <title>Draft genome sequences of strains closely related to Aspergillus parafelis and Aspergillus hiratsukae.</title>
        <authorList>
            <person name="Dos Santos R.A.C."/>
            <person name="Rivero-Menendez O."/>
            <person name="Steenwyk J.L."/>
            <person name="Mead M.E."/>
            <person name="Goldman G.H."/>
            <person name="Alastruey-Izquierdo A."/>
            <person name="Rokas A."/>
        </authorList>
    </citation>
    <scope>NUCLEOTIDE SEQUENCE</scope>
    <source>
        <strain evidence="6">CNM-CM5793</strain>
    </source>
</reference>
<organism evidence="6 7">
    <name type="scientific">Aspergillus hiratsukae</name>
    <dbReference type="NCBI Taxonomy" id="1194566"/>
    <lineage>
        <taxon>Eukaryota</taxon>
        <taxon>Fungi</taxon>
        <taxon>Dikarya</taxon>
        <taxon>Ascomycota</taxon>
        <taxon>Pezizomycotina</taxon>
        <taxon>Eurotiomycetes</taxon>
        <taxon>Eurotiomycetidae</taxon>
        <taxon>Eurotiales</taxon>
        <taxon>Aspergillaceae</taxon>
        <taxon>Aspergillus</taxon>
        <taxon>Aspergillus subgen. Fumigati</taxon>
    </lineage>
</organism>
<dbReference type="OrthoDB" id="5985073at2759"/>
<dbReference type="SMART" id="SM00257">
    <property type="entry name" value="LysM"/>
    <property type="match status" value="3"/>
</dbReference>
<dbReference type="EMBL" id="JACBAD010001954">
    <property type="protein sequence ID" value="KAF7126017.1"/>
    <property type="molecule type" value="Genomic_DNA"/>
</dbReference>
<dbReference type="PROSITE" id="PS51782">
    <property type="entry name" value="LYSM"/>
    <property type="match status" value="3"/>
</dbReference>
<gene>
    <name evidence="6" type="ORF">CNMCM5793_002376</name>
</gene>
<dbReference type="GO" id="GO:0008061">
    <property type="term" value="F:chitin binding"/>
    <property type="evidence" value="ECO:0007669"/>
    <property type="project" value="UniProtKB-KW"/>
</dbReference>
<feature type="region of interest" description="Disordered" evidence="3">
    <location>
        <begin position="82"/>
        <end position="113"/>
    </location>
</feature>
<dbReference type="PANTHER" id="PTHR34997:SF18">
    <property type="entry name" value="LYSM DOMAIN-CONTAINING PROTEIN"/>
    <property type="match status" value="1"/>
</dbReference>
<evidence type="ECO:0000256" key="3">
    <source>
        <dbReference type="SAM" id="MobiDB-lite"/>
    </source>
</evidence>
<sequence>MYFTLLLTAGLVPGMALALSRRAVECDFATTADAGATCSSFASSWGLSVDTLMQLNPGISCPNLDTSKSYCVIGTVTADPPSTSTTLTTTKSTTTTTTTTSTTTTTAPSNSPKMPGIADNCDGFYKVTSGDQCDTIAAKHGISVAQFKSWNTEINESTSPLTLLDILADRIKIKLTPISSIDCTNLWLDYYVCVHVPGATTTSQAPKPTEPAGPTPQMPGIVDNCKTFHLIQSGESCWSIYTDAGITFDQFRAWNTQVDAGCTNLWLGYYVCIGV</sequence>
<evidence type="ECO:0000259" key="5">
    <source>
        <dbReference type="PROSITE" id="PS51782"/>
    </source>
</evidence>
<dbReference type="InterPro" id="IPR052210">
    <property type="entry name" value="LysM1-like"/>
</dbReference>
<feature type="domain" description="LysM" evidence="5">
    <location>
        <begin position="227"/>
        <end position="273"/>
    </location>
</feature>
<evidence type="ECO:0000256" key="4">
    <source>
        <dbReference type="SAM" id="SignalP"/>
    </source>
</evidence>
<dbReference type="Gene3D" id="3.10.350.10">
    <property type="entry name" value="LysM domain"/>
    <property type="match status" value="3"/>
</dbReference>
<keyword evidence="7" id="KW-1185">Reference proteome</keyword>
<dbReference type="Proteomes" id="UP000630445">
    <property type="component" value="Unassembled WGS sequence"/>
</dbReference>
<evidence type="ECO:0000256" key="2">
    <source>
        <dbReference type="ARBA" id="ARBA00023026"/>
    </source>
</evidence>
<proteinExistence type="predicted"/>
<dbReference type="SUPFAM" id="SSF54106">
    <property type="entry name" value="LysM domain"/>
    <property type="match status" value="2"/>
</dbReference>
<dbReference type="PANTHER" id="PTHR34997">
    <property type="entry name" value="AM15"/>
    <property type="match status" value="1"/>
</dbReference>
<feature type="domain" description="LysM" evidence="5">
    <location>
        <begin position="123"/>
        <end position="169"/>
    </location>
</feature>
<feature type="domain" description="LysM" evidence="5">
    <location>
        <begin position="28"/>
        <end position="72"/>
    </location>
</feature>
<keyword evidence="4" id="KW-0732">Signal</keyword>
<dbReference type="InterPro" id="IPR036779">
    <property type="entry name" value="LysM_dom_sf"/>
</dbReference>
<comment type="caution">
    <text evidence="6">The sequence shown here is derived from an EMBL/GenBank/DDBJ whole genome shotgun (WGS) entry which is preliminary data.</text>
</comment>
<dbReference type="AlphaFoldDB" id="A0A8H6UHP6"/>
<dbReference type="Pfam" id="PF01476">
    <property type="entry name" value="LysM"/>
    <property type="match status" value="3"/>
</dbReference>
<dbReference type="InterPro" id="IPR018392">
    <property type="entry name" value="LysM"/>
</dbReference>
<keyword evidence="2" id="KW-0843">Virulence</keyword>
<evidence type="ECO:0000256" key="1">
    <source>
        <dbReference type="ARBA" id="ARBA00022669"/>
    </source>
</evidence>
<feature type="compositionally biased region" description="Low complexity" evidence="3">
    <location>
        <begin position="82"/>
        <end position="106"/>
    </location>
</feature>
<keyword evidence="1" id="KW-0147">Chitin-binding</keyword>